<dbReference type="AlphaFoldDB" id="A0A1I7MI34"/>
<proteinExistence type="predicted"/>
<protein>
    <submittedName>
        <fullName evidence="1">Uncharacterized protein</fullName>
    </submittedName>
</protein>
<sequence>MVAFPIDALMPGQHLTDCESPRDLSNVSALCEELGITRQTLYRHVSPTGELREAGNKVLAQRR</sequence>
<dbReference type="Proteomes" id="UP000198881">
    <property type="component" value="Unassembled WGS sequence"/>
</dbReference>
<gene>
    <name evidence="1" type="ORF">SAMN04487966_102422</name>
</gene>
<reference evidence="1 2" key="1">
    <citation type="submission" date="2016-10" db="EMBL/GenBank/DDBJ databases">
        <authorList>
            <person name="de Groot N.N."/>
        </authorList>
    </citation>
    <scope>NUCLEOTIDE SEQUENCE [LARGE SCALE GENOMIC DNA]</scope>
    <source>
        <strain evidence="1 2">CGMCC 1.7054</strain>
    </source>
</reference>
<keyword evidence="2" id="KW-1185">Reference proteome</keyword>
<evidence type="ECO:0000313" key="1">
    <source>
        <dbReference type="EMBL" id="SFV21567.1"/>
    </source>
</evidence>
<dbReference type="STRING" id="574650.SAMN04487966_102422"/>
<accession>A0A1I7MI34</accession>
<organism evidence="1 2">
    <name type="scientific">Micrococcus terreus</name>
    <dbReference type="NCBI Taxonomy" id="574650"/>
    <lineage>
        <taxon>Bacteria</taxon>
        <taxon>Bacillati</taxon>
        <taxon>Actinomycetota</taxon>
        <taxon>Actinomycetes</taxon>
        <taxon>Micrococcales</taxon>
        <taxon>Micrococcaceae</taxon>
        <taxon>Micrococcus</taxon>
    </lineage>
</organism>
<dbReference type="EMBL" id="FPCG01000002">
    <property type="protein sequence ID" value="SFV21567.1"/>
    <property type="molecule type" value="Genomic_DNA"/>
</dbReference>
<evidence type="ECO:0000313" key="2">
    <source>
        <dbReference type="Proteomes" id="UP000198881"/>
    </source>
</evidence>
<name>A0A1I7MI34_9MICC</name>